<dbReference type="AlphaFoldDB" id="A0AAD1X699"/>
<keyword evidence="2" id="KW-1185">Reference proteome</keyword>
<proteinExistence type="predicted"/>
<organism evidence="1 2">
    <name type="scientific">Euplotes crassus</name>
    <dbReference type="NCBI Taxonomy" id="5936"/>
    <lineage>
        <taxon>Eukaryota</taxon>
        <taxon>Sar</taxon>
        <taxon>Alveolata</taxon>
        <taxon>Ciliophora</taxon>
        <taxon>Intramacronucleata</taxon>
        <taxon>Spirotrichea</taxon>
        <taxon>Hypotrichia</taxon>
        <taxon>Euplotida</taxon>
        <taxon>Euplotidae</taxon>
        <taxon>Moneuplotes</taxon>
    </lineage>
</organism>
<name>A0AAD1X699_EUPCR</name>
<comment type="caution">
    <text evidence="1">The sequence shown here is derived from an EMBL/GenBank/DDBJ whole genome shotgun (WGS) entry which is preliminary data.</text>
</comment>
<dbReference type="Proteomes" id="UP001295684">
    <property type="component" value="Unassembled WGS sequence"/>
</dbReference>
<sequence length="308" mass="35888">MLGLGQTFKGVWETEEGYEEEICGGQEEMEKEEGRVWLAGVEKDEWNCNEQEESSLFENRDLVNAEEKEFSDFDFNKNFDLKEAPKQKEDISKSVNSNLQKLRSKLKLKCPEKIPLSTSSSPRAMKKKNYAMMVDCLLGSSLRSSGVTELSLRKDVIHKRILRGFKKCIVKLFDSIRIRPCRLKNRDTSFKQEMIHEAKRLNIINSEQGEQIGDFNEFLCWMAMSKNTKKTKSLFDFNNMSILLMDEILTKYSHSKLGGLYGDSNIGMLFHYFISNGLEDFLDACPSDKRDLYQKCAQKIYYNFRNYY</sequence>
<accession>A0AAD1X699</accession>
<protein>
    <submittedName>
        <fullName evidence="1">Uncharacterized protein</fullName>
    </submittedName>
</protein>
<gene>
    <name evidence="1" type="ORF">ECRASSUSDP1_LOCUS522</name>
</gene>
<dbReference type="EMBL" id="CAMPGE010000490">
    <property type="protein sequence ID" value="CAI2359236.1"/>
    <property type="molecule type" value="Genomic_DNA"/>
</dbReference>
<reference evidence="1" key="1">
    <citation type="submission" date="2023-07" db="EMBL/GenBank/DDBJ databases">
        <authorList>
            <consortium name="AG Swart"/>
            <person name="Singh M."/>
            <person name="Singh A."/>
            <person name="Seah K."/>
            <person name="Emmerich C."/>
        </authorList>
    </citation>
    <scope>NUCLEOTIDE SEQUENCE</scope>
    <source>
        <strain evidence="1">DP1</strain>
    </source>
</reference>
<evidence type="ECO:0000313" key="1">
    <source>
        <dbReference type="EMBL" id="CAI2359236.1"/>
    </source>
</evidence>
<evidence type="ECO:0000313" key="2">
    <source>
        <dbReference type="Proteomes" id="UP001295684"/>
    </source>
</evidence>